<dbReference type="InterPro" id="IPR050922">
    <property type="entry name" value="LytR/CpsA/Psr_CW_biosynth"/>
</dbReference>
<name>A0ABU6DL33_9BACL</name>
<dbReference type="Proteomes" id="UP001355653">
    <property type="component" value="Unassembled WGS sequence"/>
</dbReference>
<organism evidence="4 5">
    <name type="scientific">Paenibacillus chondroitinus</name>
    <dbReference type="NCBI Taxonomy" id="59842"/>
    <lineage>
        <taxon>Bacteria</taxon>
        <taxon>Bacillati</taxon>
        <taxon>Bacillota</taxon>
        <taxon>Bacilli</taxon>
        <taxon>Bacillales</taxon>
        <taxon>Paenibacillaceae</taxon>
        <taxon>Paenibacillus</taxon>
    </lineage>
</organism>
<dbReference type="NCBIfam" id="TIGR00350">
    <property type="entry name" value="lytR_cpsA_psr"/>
    <property type="match status" value="1"/>
</dbReference>
<dbReference type="Gene3D" id="3.40.630.190">
    <property type="entry name" value="LCP protein"/>
    <property type="match status" value="1"/>
</dbReference>
<evidence type="ECO:0000313" key="5">
    <source>
        <dbReference type="Proteomes" id="UP001355653"/>
    </source>
</evidence>
<evidence type="ECO:0000256" key="2">
    <source>
        <dbReference type="SAM" id="MobiDB-lite"/>
    </source>
</evidence>
<reference evidence="4 5" key="1">
    <citation type="submission" date="2023-03" db="EMBL/GenBank/DDBJ databases">
        <title>Bacillus Genome Sequencing.</title>
        <authorList>
            <person name="Dunlap C."/>
        </authorList>
    </citation>
    <scope>NUCLEOTIDE SEQUENCE [LARGE SCALE GENOMIC DNA]</scope>
    <source>
        <strain evidence="4 5">NRS-1351</strain>
    </source>
</reference>
<feature type="compositionally biased region" description="Polar residues" evidence="2">
    <location>
        <begin position="58"/>
        <end position="73"/>
    </location>
</feature>
<feature type="domain" description="Cell envelope-related transcriptional attenuator" evidence="3">
    <location>
        <begin position="99"/>
        <end position="261"/>
    </location>
</feature>
<dbReference type="PANTHER" id="PTHR33392:SF6">
    <property type="entry name" value="POLYISOPRENYL-TEICHOIC ACID--PEPTIDOGLYCAN TEICHOIC ACID TRANSFERASE TAGU"/>
    <property type="match status" value="1"/>
</dbReference>
<dbReference type="RefSeq" id="WP_127451413.1">
    <property type="nucleotide sequence ID" value="NZ_JAROBY010000075.1"/>
</dbReference>
<feature type="region of interest" description="Disordered" evidence="2">
    <location>
        <begin position="58"/>
        <end position="78"/>
    </location>
</feature>
<gene>
    <name evidence="4" type="ORF">P5G65_31770</name>
</gene>
<dbReference type="InterPro" id="IPR004474">
    <property type="entry name" value="LytR_CpsA_psr"/>
</dbReference>
<keyword evidence="5" id="KW-1185">Reference proteome</keyword>
<sequence>MRKLLKTMRKRKVLSSFLLFTLLVVGAASGYAAFLMNKWNHALDQIAAPIAPASNEIDTSGYPASQTSQTSGATEKEEKSLTLLLTAVDERSGSEGSLNTDVMMLFRIDPVTHQGTVVSIPRDLEVSAEKSGLETSHKANYFYAYNYNKNKETALDETKQLFSKIYQVPIDHMAVINFDGFRKLIDQLGGMTVDVDMDMKYQDESDGTNINLKKGTQRLNGKQVLDYIRYRKSNMGTAESSDLERNQREQFVLNELLDKLTSINGVTAWGKVLDIMGSSIKTDIPADELRTLTKSYREYKPANVQYIHLDGTWESPYLVVKQQDLEEALEALRGQTDSLNNSSFDSSIDSSIDSHLQTD</sequence>
<proteinExistence type="inferred from homology"/>
<accession>A0ABU6DL33</accession>
<dbReference type="PANTHER" id="PTHR33392">
    <property type="entry name" value="POLYISOPRENYL-TEICHOIC ACID--PEPTIDOGLYCAN TEICHOIC ACID TRANSFERASE TAGU"/>
    <property type="match status" value="1"/>
</dbReference>
<comment type="similarity">
    <text evidence="1">Belongs to the LytR/CpsA/Psr (LCP) family.</text>
</comment>
<protein>
    <submittedName>
        <fullName evidence="4">LCP family protein</fullName>
    </submittedName>
</protein>
<dbReference type="Pfam" id="PF03816">
    <property type="entry name" value="LytR_cpsA_psr"/>
    <property type="match status" value="1"/>
</dbReference>
<dbReference type="EMBL" id="JAROBY010000075">
    <property type="protein sequence ID" value="MEB4798494.1"/>
    <property type="molecule type" value="Genomic_DNA"/>
</dbReference>
<evidence type="ECO:0000256" key="1">
    <source>
        <dbReference type="ARBA" id="ARBA00006068"/>
    </source>
</evidence>
<evidence type="ECO:0000313" key="4">
    <source>
        <dbReference type="EMBL" id="MEB4798494.1"/>
    </source>
</evidence>
<evidence type="ECO:0000259" key="3">
    <source>
        <dbReference type="Pfam" id="PF03816"/>
    </source>
</evidence>
<comment type="caution">
    <text evidence="4">The sequence shown here is derived from an EMBL/GenBank/DDBJ whole genome shotgun (WGS) entry which is preliminary data.</text>
</comment>